<dbReference type="PANTHER" id="PTHR33693:SF1">
    <property type="entry name" value="TYPE-4 URACIL-DNA GLYCOSYLASE"/>
    <property type="match status" value="1"/>
</dbReference>
<sequence length="303" mass="32826">MQWVPPLSPRRCAVSGGGGEEEVQFSSFEELASALAGLSGDPLEEFGGRVVHYRGNPGAKVVVVGEAPGATEDELGVPYVGRAGKLLDQILTAAGFDVEEDVYFTNVVKRRPPENRDPTAAELRYYSPLLLEELRLVDPWIVVCTGRFSMRTLLDVKQGITKVRGQWFPLPGLPEIHGMPMFHPSYLLRNPSRKAGSPKSLTWVDAQEIRRKFQECEAAHQVRAQHPQAAVELSQGVGPTENEAGAAPDHDEWMELDCPCSDIGGEPTSAASPPITPALATEQPGLDEQTASLDGDGEYPNSS</sequence>
<evidence type="ECO:0000256" key="8">
    <source>
        <dbReference type="ARBA" id="ARBA00022801"/>
    </source>
</evidence>
<gene>
    <name evidence="14" type="ORF">RMAR1173_LOCUS10193</name>
</gene>
<dbReference type="InterPro" id="IPR005273">
    <property type="entry name" value="Ura-DNA_glyco_family4"/>
</dbReference>
<keyword evidence="11" id="KW-0234">DNA repair</keyword>
<dbReference type="Gene3D" id="3.40.470.10">
    <property type="entry name" value="Uracil-DNA glycosylase-like domain"/>
    <property type="match status" value="1"/>
</dbReference>
<dbReference type="GO" id="GO:0004844">
    <property type="term" value="F:uracil DNA N-glycosylase activity"/>
    <property type="evidence" value="ECO:0007669"/>
    <property type="project" value="UniProtKB-EC"/>
</dbReference>
<evidence type="ECO:0000256" key="5">
    <source>
        <dbReference type="ARBA" id="ARBA00022485"/>
    </source>
</evidence>
<dbReference type="InterPro" id="IPR036895">
    <property type="entry name" value="Uracil-DNA_glycosylase-like_sf"/>
</dbReference>
<keyword evidence="6" id="KW-0479">Metal-binding</keyword>
<dbReference type="EMBL" id="HBHJ01015377">
    <property type="protein sequence ID" value="CAD9686792.1"/>
    <property type="molecule type" value="Transcribed_RNA"/>
</dbReference>
<evidence type="ECO:0000256" key="9">
    <source>
        <dbReference type="ARBA" id="ARBA00023004"/>
    </source>
</evidence>
<evidence type="ECO:0000256" key="2">
    <source>
        <dbReference type="ARBA" id="ARBA00006521"/>
    </source>
</evidence>
<dbReference type="GO" id="GO:0006281">
    <property type="term" value="P:DNA repair"/>
    <property type="evidence" value="ECO:0007669"/>
    <property type="project" value="UniProtKB-KW"/>
</dbReference>
<organism evidence="14">
    <name type="scientific">Rhizochromulina marina</name>
    <dbReference type="NCBI Taxonomy" id="1034831"/>
    <lineage>
        <taxon>Eukaryota</taxon>
        <taxon>Sar</taxon>
        <taxon>Stramenopiles</taxon>
        <taxon>Ochrophyta</taxon>
        <taxon>Dictyochophyceae</taxon>
        <taxon>Rhizochromulinales</taxon>
        <taxon>Rhizochromulina</taxon>
    </lineage>
</organism>
<dbReference type="SMART" id="SM00987">
    <property type="entry name" value="UreE_C"/>
    <property type="match status" value="1"/>
</dbReference>
<evidence type="ECO:0000256" key="1">
    <source>
        <dbReference type="ARBA" id="ARBA00001400"/>
    </source>
</evidence>
<dbReference type="EC" id="3.2.2.27" evidence="3"/>
<feature type="domain" description="Uracil-DNA glycosylase-like" evidence="13">
    <location>
        <begin position="52"/>
        <end position="207"/>
    </location>
</feature>
<evidence type="ECO:0000256" key="3">
    <source>
        <dbReference type="ARBA" id="ARBA00012030"/>
    </source>
</evidence>
<comment type="catalytic activity">
    <reaction evidence="1">
        <text>Hydrolyzes single-stranded DNA or mismatched double-stranded DNA and polynucleotides, releasing free uracil.</text>
        <dbReference type="EC" id="3.2.2.27"/>
    </reaction>
</comment>
<keyword evidence="9" id="KW-0408">Iron</keyword>
<dbReference type="SMART" id="SM00986">
    <property type="entry name" value="UDG"/>
    <property type="match status" value="1"/>
</dbReference>
<proteinExistence type="inferred from homology"/>
<dbReference type="SUPFAM" id="SSF52141">
    <property type="entry name" value="Uracil-DNA glycosylase-like"/>
    <property type="match status" value="1"/>
</dbReference>
<evidence type="ECO:0000259" key="13">
    <source>
        <dbReference type="SMART" id="SM00986"/>
    </source>
</evidence>
<keyword evidence="8" id="KW-0378">Hydrolase</keyword>
<evidence type="ECO:0000256" key="6">
    <source>
        <dbReference type="ARBA" id="ARBA00022723"/>
    </source>
</evidence>
<evidence type="ECO:0000256" key="4">
    <source>
        <dbReference type="ARBA" id="ARBA00019403"/>
    </source>
</evidence>
<name>A0A7S2S1J0_9STRA</name>
<protein>
    <recommendedName>
        <fullName evidence="4">Type-4 uracil-DNA glycosylase</fullName>
        <ecNumber evidence="3">3.2.2.27</ecNumber>
    </recommendedName>
</protein>
<keyword evidence="5" id="KW-0004">4Fe-4S</keyword>
<evidence type="ECO:0000256" key="7">
    <source>
        <dbReference type="ARBA" id="ARBA00022763"/>
    </source>
</evidence>
<dbReference type="GO" id="GO:0046872">
    <property type="term" value="F:metal ion binding"/>
    <property type="evidence" value="ECO:0007669"/>
    <property type="project" value="UniProtKB-KW"/>
</dbReference>
<accession>A0A7S2S1J0</accession>
<evidence type="ECO:0000256" key="10">
    <source>
        <dbReference type="ARBA" id="ARBA00023014"/>
    </source>
</evidence>
<comment type="similarity">
    <text evidence="2">Belongs to the uracil-DNA glycosylase (UDG) superfamily. Type 4 (UDGa) family.</text>
</comment>
<keyword evidence="10" id="KW-0411">Iron-sulfur</keyword>
<dbReference type="CDD" id="cd10030">
    <property type="entry name" value="UDG-F4_TTUDGA_SPO1dp_like"/>
    <property type="match status" value="1"/>
</dbReference>
<dbReference type="PANTHER" id="PTHR33693">
    <property type="entry name" value="TYPE-5 URACIL-DNA GLYCOSYLASE"/>
    <property type="match status" value="1"/>
</dbReference>
<reference evidence="14" key="1">
    <citation type="submission" date="2021-01" db="EMBL/GenBank/DDBJ databases">
        <authorList>
            <person name="Corre E."/>
            <person name="Pelletier E."/>
            <person name="Niang G."/>
            <person name="Scheremetjew M."/>
            <person name="Finn R."/>
            <person name="Kale V."/>
            <person name="Holt S."/>
            <person name="Cochrane G."/>
            <person name="Meng A."/>
            <person name="Brown T."/>
            <person name="Cohen L."/>
        </authorList>
    </citation>
    <scope>NUCLEOTIDE SEQUENCE</scope>
    <source>
        <strain evidence="14">CCMP1243</strain>
    </source>
</reference>
<evidence type="ECO:0000256" key="12">
    <source>
        <dbReference type="SAM" id="MobiDB-lite"/>
    </source>
</evidence>
<dbReference type="GO" id="GO:0051539">
    <property type="term" value="F:4 iron, 4 sulfur cluster binding"/>
    <property type="evidence" value="ECO:0007669"/>
    <property type="project" value="UniProtKB-KW"/>
</dbReference>
<dbReference type="AlphaFoldDB" id="A0A7S2S1J0"/>
<feature type="compositionally biased region" description="Low complexity" evidence="12">
    <location>
        <begin position="267"/>
        <end position="281"/>
    </location>
</feature>
<dbReference type="InterPro" id="IPR005122">
    <property type="entry name" value="Uracil-DNA_glycosylase-like"/>
</dbReference>
<evidence type="ECO:0000256" key="11">
    <source>
        <dbReference type="ARBA" id="ARBA00023204"/>
    </source>
</evidence>
<evidence type="ECO:0000313" key="14">
    <source>
        <dbReference type="EMBL" id="CAD9686792.1"/>
    </source>
</evidence>
<keyword evidence="7" id="KW-0227">DNA damage</keyword>
<dbReference type="Pfam" id="PF03167">
    <property type="entry name" value="UDG"/>
    <property type="match status" value="1"/>
</dbReference>
<dbReference type="InterPro" id="IPR051536">
    <property type="entry name" value="UDG_Type-4/5"/>
</dbReference>
<dbReference type="NCBIfam" id="TIGR00758">
    <property type="entry name" value="UDG_fam4"/>
    <property type="match status" value="1"/>
</dbReference>
<feature type="region of interest" description="Disordered" evidence="12">
    <location>
        <begin position="236"/>
        <end position="303"/>
    </location>
</feature>